<dbReference type="GO" id="GO:0008800">
    <property type="term" value="F:beta-lactamase activity"/>
    <property type="evidence" value="ECO:0007669"/>
    <property type="project" value="UniProtKB-UniRule"/>
</dbReference>
<comment type="catalytic activity">
    <reaction evidence="1 6">
        <text>a beta-lactam + H2O = a substituted beta-amino acid</text>
        <dbReference type="Rhea" id="RHEA:20401"/>
        <dbReference type="ChEBI" id="CHEBI:15377"/>
        <dbReference type="ChEBI" id="CHEBI:35627"/>
        <dbReference type="ChEBI" id="CHEBI:140347"/>
        <dbReference type="EC" id="3.5.2.6"/>
    </reaction>
</comment>
<evidence type="ECO:0000313" key="10">
    <source>
        <dbReference type="Proteomes" id="UP000270411"/>
    </source>
</evidence>
<dbReference type="KEGG" id="cpau:EHF44_14345"/>
<dbReference type="InterPro" id="IPR001586">
    <property type="entry name" value="Beta-lactam_class-C_AS"/>
</dbReference>
<name>A0A3G8H2H7_9BURK</name>
<dbReference type="InterPro" id="IPR012338">
    <property type="entry name" value="Beta-lactam/transpept-like"/>
</dbReference>
<keyword evidence="4 6" id="KW-0378">Hydrolase</keyword>
<dbReference type="GO" id="GO:0017001">
    <property type="term" value="P:antibiotic catabolic process"/>
    <property type="evidence" value="ECO:0007669"/>
    <property type="project" value="InterPro"/>
</dbReference>
<dbReference type="PANTHER" id="PTHR46825:SF8">
    <property type="entry name" value="BETA-LACTAMASE-RELATED"/>
    <property type="match status" value="1"/>
</dbReference>
<dbReference type="SUPFAM" id="SSF56601">
    <property type="entry name" value="beta-lactamase/transpeptidase-like"/>
    <property type="match status" value="1"/>
</dbReference>
<keyword evidence="7" id="KW-0732">Signal</keyword>
<comment type="similarity">
    <text evidence="2 6">Belongs to the class-C beta-lactamase family.</text>
</comment>
<dbReference type="Gene3D" id="3.40.710.10">
    <property type="entry name" value="DD-peptidase/beta-lactamase superfamily"/>
    <property type="match status" value="1"/>
</dbReference>
<evidence type="ECO:0000259" key="8">
    <source>
        <dbReference type="Pfam" id="PF00144"/>
    </source>
</evidence>
<keyword evidence="5 6" id="KW-0046">Antibiotic resistance</keyword>
<dbReference type="NCBIfam" id="NF033085">
    <property type="entry name" value="bla_class_C"/>
    <property type="match status" value="1"/>
</dbReference>
<dbReference type="PANTHER" id="PTHR46825">
    <property type="entry name" value="D-ALANYL-D-ALANINE-CARBOXYPEPTIDASE/ENDOPEPTIDASE AMPH"/>
    <property type="match status" value="1"/>
</dbReference>
<dbReference type="InterPro" id="IPR058136">
    <property type="entry name" value="AmpC"/>
</dbReference>
<evidence type="ECO:0000256" key="7">
    <source>
        <dbReference type="SAM" id="SignalP"/>
    </source>
</evidence>
<dbReference type="AlphaFoldDB" id="A0A3G8H2H7"/>
<dbReference type="PROSITE" id="PS00336">
    <property type="entry name" value="BETA_LACTAMASE_C"/>
    <property type="match status" value="1"/>
</dbReference>
<evidence type="ECO:0000256" key="1">
    <source>
        <dbReference type="ARBA" id="ARBA00001526"/>
    </source>
</evidence>
<organism evidence="9 10">
    <name type="scientific">Cupriavidus pauculus</name>
    <dbReference type="NCBI Taxonomy" id="82633"/>
    <lineage>
        <taxon>Bacteria</taxon>
        <taxon>Pseudomonadati</taxon>
        <taxon>Pseudomonadota</taxon>
        <taxon>Betaproteobacteria</taxon>
        <taxon>Burkholderiales</taxon>
        <taxon>Burkholderiaceae</taxon>
        <taxon>Cupriavidus</taxon>
    </lineage>
</organism>
<dbReference type="OrthoDB" id="5377431at2"/>
<evidence type="ECO:0000313" key="9">
    <source>
        <dbReference type="EMBL" id="AZG14519.1"/>
    </source>
</evidence>
<dbReference type="InterPro" id="IPR001466">
    <property type="entry name" value="Beta-lactam-related"/>
</dbReference>
<dbReference type="EMBL" id="CP033969">
    <property type="protein sequence ID" value="AZG14519.1"/>
    <property type="molecule type" value="Genomic_DNA"/>
</dbReference>
<dbReference type="GO" id="GO:0030288">
    <property type="term" value="C:outer membrane-bounded periplasmic space"/>
    <property type="evidence" value="ECO:0007669"/>
    <property type="project" value="InterPro"/>
</dbReference>
<reference evidence="10" key="1">
    <citation type="submission" date="2018-11" db="EMBL/GenBank/DDBJ databases">
        <title>FDA dAtabase for Regulatory Grade micrObial Sequences (FDA-ARGOS): Supporting development and validation of Infectious Disease Dx tests.</title>
        <authorList>
            <person name="Goldberg B."/>
            <person name="Campos J."/>
            <person name="Tallon L."/>
            <person name="Sadzewicz L."/>
            <person name="Zhao X."/>
            <person name="Vavikolanu K."/>
            <person name="Mehta A."/>
            <person name="Aluvathingal J."/>
            <person name="Nadendla S."/>
            <person name="Geyer C."/>
            <person name="Nandy P."/>
            <person name="Yan Y."/>
            <person name="Sichtig H."/>
        </authorList>
    </citation>
    <scope>NUCLEOTIDE SEQUENCE [LARGE SCALE GENOMIC DNA]</scope>
    <source>
        <strain evidence="10">FDAARGOS_614</strain>
    </source>
</reference>
<evidence type="ECO:0000256" key="5">
    <source>
        <dbReference type="ARBA" id="ARBA00023251"/>
    </source>
</evidence>
<dbReference type="GO" id="GO:0046677">
    <property type="term" value="P:response to antibiotic"/>
    <property type="evidence" value="ECO:0007669"/>
    <property type="project" value="UniProtKB-UniRule"/>
</dbReference>
<feature type="chain" id="PRO_5018079430" description="Beta-lactamase" evidence="7">
    <location>
        <begin position="29"/>
        <end position="404"/>
    </location>
</feature>
<evidence type="ECO:0000256" key="2">
    <source>
        <dbReference type="ARBA" id="ARBA00007840"/>
    </source>
</evidence>
<evidence type="ECO:0000256" key="4">
    <source>
        <dbReference type="ARBA" id="ARBA00022801"/>
    </source>
</evidence>
<evidence type="ECO:0000256" key="6">
    <source>
        <dbReference type="RuleBase" id="RU361140"/>
    </source>
</evidence>
<feature type="signal peptide" evidence="7">
    <location>
        <begin position="1"/>
        <end position="28"/>
    </location>
</feature>
<protein>
    <recommendedName>
        <fullName evidence="3 6">Beta-lactamase</fullName>
        <ecNumber evidence="3 6">3.5.2.6</ecNumber>
    </recommendedName>
</protein>
<dbReference type="EC" id="3.5.2.6" evidence="3 6"/>
<evidence type="ECO:0000256" key="3">
    <source>
        <dbReference type="ARBA" id="ARBA00012865"/>
    </source>
</evidence>
<feature type="domain" description="Beta-lactamase-related" evidence="8">
    <location>
        <begin position="47"/>
        <end position="395"/>
    </location>
</feature>
<dbReference type="Proteomes" id="UP000270411">
    <property type="component" value="Chromosome 1"/>
</dbReference>
<dbReference type="InterPro" id="IPR050491">
    <property type="entry name" value="AmpC-like"/>
</dbReference>
<gene>
    <name evidence="9" type="ORF">EHF44_14345</name>
</gene>
<sequence length="404" mass="42671">MRRAAALRIPPRLAVTTLATLATFAATAAGGPAWGADAGADVIRAAVDAAVRPVMAKYDVPGMAVAVTQGGQHRVFNYGLASRQGTRPVTDATLFEIGSVSKPFTATLGAYAQARGVLSLADKASRHMPALAGSAFDGISLLELGTYSAGGLPLQVPDAINTLPQMVDWLRQWQPDFAPGTRRRYSNVSIGLFGHAAAQALGMPFGDAMAGQLLPKLGLSHTWIDVPRARMGDYAWGYKGDKPVRASPGVFDGQAYGIRTTAADMIRFVELNIDGQSVADPAVRQALATTHAGYFRVGPMTQGLGWERYGWPVTLDDLLAGNDTRMVRDAQPVQRIDPPEPAAADVLLNKTGSTNGFGTYVAYVPGRRIGVVLLANRNVPIPARVTAAYAILQALDRAGAPAIR</sequence>
<proteinExistence type="inferred from homology"/>
<dbReference type="Pfam" id="PF00144">
    <property type="entry name" value="Beta-lactamase"/>
    <property type="match status" value="1"/>
</dbReference>
<accession>A0A3G8H2H7</accession>